<evidence type="ECO:0000256" key="8">
    <source>
        <dbReference type="ARBA" id="ARBA00038282"/>
    </source>
</evidence>
<evidence type="ECO:0000256" key="3">
    <source>
        <dbReference type="ARBA" id="ARBA00022723"/>
    </source>
</evidence>
<dbReference type="GO" id="GO:0005829">
    <property type="term" value="C:cytosol"/>
    <property type="evidence" value="ECO:0007669"/>
    <property type="project" value="TreeGrafter"/>
</dbReference>
<feature type="compositionally biased region" description="Gly residues" evidence="11">
    <location>
        <begin position="158"/>
        <end position="172"/>
    </location>
</feature>
<evidence type="ECO:0000259" key="12">
    <source>
        <dbReference type="PROSITE" id="PS50235"/>
    </source>
</evidence>
<keyword evidence="7" id="KW-0862">Zinc</keyword>
<evidence type="ECO:0000256" key="10">
    <source>
        <dbReference type="RuleBase" id="RU366025"/>
    </source>
</evidence>
<keyword evidence="3" id="KW-0479">Metal-binding</keyword>
<evidence type="ECO:0000313" key="14">
    <source>
        <dbReference type="Proteomes" id="UP000472260"/>
    </source>
</evidence>
<evidence type="ECO:0000256" key="6">
    <source>
        <dbReference type="ARBA" id="ARBA00022807"/>
    </source>
</evidence>
<keyword evidence="5 10" id="KW-0378">Hydrolase</keyword>
<comment type="catalytic activity">
    <reaction evidence="1 10">
        <text>Thiol-dependent hydrolysis of ester, thioester, amide, peptide and isopeptide bonds formed by the C-terminal Gly of ubiquitin (a 76-residue protein attached to proteins as an intracellular targeting signal).</text>
        <dbReference type="EC" id="3.4.19.12"/>
    </reaction>
</comment>
<keyword evidence="2 10" id="KW-0645">Protease</keyword>
<sequence>MEILMTVRKIASICTMGANASALEKEIGPEQFPVNEHYFGLVNFGNTCYCNSVLQALYFCRPFREKVLAYKIQPRRKESLLTCLADLFNSIATQKKKVGVIPPKKFISRLRKENELFDNYMQQDAHEFLNYLLNTIADMLQEEKSQERQQNGKVVQNGGSGSGGGGGSGSSTGEGETEEKTQQTWVHEIFQGTLTNETRCLNCEAVSSKDEDFLDLSVDVEQNTSITHCLRGFSNTETLCSEYKYYCEQCRSKQEAQKRMRVKKLPMILALHLKRFKYMDQLHRYTKLSYRVVFPLELRLFNTSGDATNPDRLYDLVAVVVHCGSGPNRGHYITIVKSHGFWLLFDDDIVEKIDAQAIEEFYGLTSDISKNSESGYILFYQSRD</sequence>
<dbReference type="InterPro" id="IPR028889">
    <property type="entry name" value="USP"/>
</dbReference>
<dbReference type="Ensembl" id="ENSSANT00000015149.1">
    <property type="protein sequence ID" value="ENSSANP00000014204.1"/>
    <property type="gene ID" value="ENSSANG00000007350.1"/>
</dbReference>
<comment type="similarity">
    <text evidence="8">Belongs to the peptidase C19 family. USP12/USP46 subfamily.</text>
</comment>
<keyword evidence="4 10" id="KW-0833">Ubl conjugation pathway</keyword>
<dbReference type="FunFam" id="3.90.70.10:FF:000003">
    <property type="entry name" value="Ubiquitin carboxyl-terminal hydrolase 46"/>
    <property type="match status" value="1"/>
</dbReference>
<evidence type="ECO:0000256" key="9">
    <source>
        <dbReference type="ARBA" id="ARBA00064921"/>
    </source>
</evidence>
<dbReference type="PROSITE" id="PS50235">
    <property type="entry name" value="USP_3"/>
    <property type="match status" value="1"/>
</dbReference>
<reference evidence="13" key="2">
    <citation type="submission" date="2025-09" db="UniProtKB">
        <authorList>
            <consortium name="Ensembl"/>
        </authorList>
    </citation>
    <scope>IDENTIFICATION</scope>
</reference>
<evidence type="ECO:0000256" key="1">
    <source>
        <dbReference type="ARBA" id="ARBA00000707"/>
    </source>
</evidence>
<dbReference type="EC" id="3.4.19.12" evidence="10"/>
<dbReference type="Gene3D" id="3.90.70.10">
    <property type="entry name" value="Cysteine proteinases"/>
    <property type="match status" value="1"/>
</dbReference>
<dbReference type="GO" id="GO:0046872">
    <property type="term" value="F:metal ion binding"/>
    <property type="evidence" value="ECO:0007669"/>
    <property type="project" value="UniProtKB-KW"/>
</dbReference>
<organism evidence="13 14">
    <name type="scientific">Sinocyclocheilus anshuiensis</name>
    <dbReference type="NCBI Taxonomy" id="1608454"/>
    <lineage>
        <taxon>Eukaryota</taxon>
        <taxon>Metazoa</taxon>
        <taxon>Chordata</taxon>
        <taxon>Craniata</taxon>
        <taxon>Vertebrata</taxon>
        <taxon>Euteleostomi</taxon>
        <taxon>Actinopterygii</taxon>
        <taxon>Neopterygii</taxon>
        <taxon>Teleostei</taxon>
        <taxon>Ostariophysi</taxon>
        <taxon>Cypriniformes</taxon>
        <taxon>Cyprinidae</taxon>
        <taxon>Cyprininae</taxon>
        <taxon>Sinocyclocheilus</taxon>
    </lineage>
</organism>
<keyword evidence="6 10" id="KW-0788">Thiol protease</keyword>
<dbReference type="AlphaFoldDB" id="A0A671L449"/>
<evidence type="ECO:0000256" key="4">
    <source>
        <dbReference type="ARBA" id="ARBA00022786"/>
    </source>
</evidence>
<dbReference type="PANTHER" id="PTHR24006">
    <property type="entry name" value="UBIQUITIN CARBOXYL-TERMINAL HYDROLASE"/>
    <property type="match status" value="1"/>
</dbReference>
<dbReference type="OrthoDB" id="27652at2759"/>
<reference evidence="13" key="1">
    <citation type="submission" date="2025-08" db="UniProtKB">
        <authorList>
            <consortium name="Ensembl"/>
        </authorList>
    </citation>
    <scope>IDENTIFICATION</scope>
</reference>
<evidence type="ECO:0000256" key="5">
    <source>
        <dbReference type="ARBA" id="ARBA00022801"/>
    </source>
</evidence>
<evidence type="ECO:0000313" key="13">
    <source>
        <dbReference type="Ensembl" id="ENSSANP00000014204.1"/>
    </source>
</evidence>
<dbReference type="GO" id="GO:0016579">
    <property type="term" value="P:protein deubiquitination"/>
    <property type="evidence" value="ECO:0007669"/>
    <property type="project" value="InterPro"/>
</dbReference>
<dbReference type="InterPro" id="IPR050164">
    <property type="entry name" value="Peptidase_C19"/>
</dbReference>
<dbReference type="Proteomes" id="UP000472260">
    <property type="component" value="Unassembled WGS sequence"/>
</dbReference>
<dbReference type="PANTHER" id="PTHR24006:SF860">
    <property type="entry name" value="UBIQUITIN SPECIFIC PEPTIDASE 12-LIKE"/>
    <property type="match status" value="1"/>
</dbReference>
<dbReference type="InterPro" id="IPR018200">
    <property type="entry name" value="USP_CS"/>
</dbReference>
<dbReference type="PROSITE" id="PS00973">
    <property type="entry name" value="USP_2"/>
    <property type="match status" value="1"/>
</dbReference>
<evidence type="ECO:0000256" key="7">
    <source>
        <dbReference type="ARBA" id="ARBA00022833"/>
    </source>
</evidence>
<protein>
    <recommendedName>
        <fullName evidence="10">Ubiquitin carboxyl-terminal hydrolase</fullName>
        <ecNumber evidence="10">3.4.19.12</ecNumber>
    </recommendedName>
</protein>
<dbReference type="SUPFAM" id="SSF54001">
    <property type="entry name" value="Cysteine proteinases"/>
    <property type="match status" value="1"/>
</dbReference>
<dbReference type="InterPro" id="IPR038765">
    <property type="entry name" value="Papain-like_cys_pep_sf"/>
</dbReference>
<gene>
    <name evidence="13" type="primary">usp12b</name>
</gene>
<dbReference type="Pfam" id="PF00443">
    <property type="entry name" value="UCH"/>
    <property type="match status" value="1"/>
</dbReference>
<dbReference type="GO" id="GO:0005634">
    <property type="term" value="C:nucleus"/>
    <property type="evidence" value="ECO:0007669"/>
    <property type="project" value="TreeGrafter"/>
</dbReference>
<feature type="region of interest" description="Disordered" evidence="11">
    <location>
        <begin position="143"/>
        <end position="182"/>
    </location>
</feature>
<dbReference type="CDD" id="cd02663">
    <property type="entry name" value="Peptidase_C19G"/>
    <property type="match status" value="1"/>
</dbReference>
<feature type="domain" description="USP" evidence="12">
    <location>
        <begin position="39"/>
        <end position="383"/>
    </location>
</feature>
<proteinExistence type="inferred from homology"/>
<keyword evidence="14" id="KW-1185">Reference proteome</keyword>
<evidence type="ECO:0000256" key="2">
    <source>
        <dbReference type="ARBA" id="ARBA00022670"/>
    </source>
</evidence>
<comment type="subunit">
    <text evidence="9">Interacts with WDR48.</text>
</comment>
<accession>A0A671L449</accession>
<dbReference type="GO" id="GO:0006508">
    <property type="term" value="P:proteolysis"/>
    <property type="evidence" value="ECO:0007669"/>
    <property type="project" value="UniProtKB-KW"/>
</dbReference>
<dbReference type="GO" id="GO:0004843">
    <property type="term" value="F:cysteine-type deubiquitinase activity"/>
    <property type="evidence" value="ECO:0007669"/>
    <property type="project" value="UniProtKB-UniRule"/>
</dbReference>
<dbReference type="PROSITE" id="PS00972">
    <property type="entry name" value="USP_1"/>
    <property type="match status" value="1"/>
</dbReference>
<name>A0A671L449_9TELE</name>
<dbReference type="InterPro" id="IPR001394">
    <property type="entry name" value="Peptidase_C19_UCH"/>
</dbReference>
<dbReference type="KEGG" id="sanh:107684956"/>
<evidence type="ECO:0000256" key="11">
    <source>
        <dbReference type="SAM" id="MobiDB-lite"/>
    </source>
</evidence>